<feature type="compositionally biased region" description="Basic and acidic residues" evidence="1">
    <location>
        <begin position="69"/>
        <end position="93"/>
    </location>
</feature>
<evidence type="ECO:0000313" key="2">
    <source>
        <dbReference type="EMBL" id="EAR84182.2"/>
    </source>
</evidence>
<accession>I7MCL7</accession>
<dbReference type="GO" id="GO:0043539">
    <property type="term" value="F:protein serine/threonine kinase activator activity"/>
    <property type="evidence" value="ECO:0007669"/>
    <property type="project" value="TreeGrafter"/>
</dbReference>
<dbReference type="GeneID" id="7840396"/>
<evidence type="ECO:0000256" key="1">
    <source>
        <dbReference type="SAM" id="MobiDB-lite"/>
    </source>
</evidence>
<protein>
    <submittedName>
        <fullName evidence="2">Uncharacterized protein</fullName>
    </submittedName>
</protein>
<dbReference type="KEGG" id="tet:TTHERM_00723670"/>
<feature type="region of interest" description="Disordered" evidence="1">
    <location>
        <begin position="199"/>
        <end position="220"/>
    </location>
</feature>
<dbReference type="RefSeq" id="XP_001031845.2">
    <property type="nucleotide sequence ID" value="XM_001031845.2"/>
</dbReference>
<gene>
    <name evidence="2" type="ORF">TTHERM_00723670</name>
</gene>
<evidence type="ECO:0000313" key="3">
    <source>
        <dbReference type="Proteomes" id="UP000009168"/>
    </source>
</evidence>
<feature type="region of interest" description="Disordered" evidence="1">
    <location>
        <begin position="54"/>
        <end position="93"/>
    </location>
</feature>
<dbReference type="InterPro" id="IPR051590">
    <property type="entry name" value="Replication_Regulatory_Kinase"/>
</dbReference>
<dbReference type="GO" id="GO:0031431">
    <property type="term" value="C:Dbf4-dependent protein kinase complex"/>
    <property type="evidence" value="ECO:0007669"/>
    <property type="project" value="TreeGrafter"/>
</dbReference>
<reference evidence="3" key="1">
    <citation type="journal article" date="2006" name="PLoS Biol.">
        <title>Macronuclear genome sequence of the ciliate Tetrahymena thermophila, a model eukaryote.</title>
        <authorList>
            <person name="Eisen J.A."/>
            <person name="Coyne R.S."/>
            <person name="Wu M."/>
            <person name="Wu D."/>
            <person name="Thiagarajan M."/>
            <person name="Wortman J.R."/>
            <person name="Badger J.H."/>
            <person name="Ren Q."/>
            <person name="Amedeo P."/>
            <person name="Jones K.M."/>
            <person name="Tallon L.J."/>
            <person name="Delcher A.L."/>
            <person name="Salzberg S.L."/>
            <person name="Silva J.C."/>
            <person name="Haas B.J."/>
            <person name="Majoros W.H."/>
            <person name="Farzad M."/>
            <person name="Carlton J.M."/>
            <person name="Smith R.K. Jr."/>
            <person name="Garg J."/>
            <person name="Pearlman R.E."/>
            <person name="Karrer K.M."/>
            <person name="Sun L."/>
            <person name="Manning G."/>
            <person name="Elde N.C."/>
            <person name="Turkewitz A.P."/>
            <person name="Asai D.J."/>
            <person name="Wilkes D.E."/>
            <person name="Wang Y."/>
            <person name="Cai H."/>
            <person name="Collins K."/>
            <person name="Stewart B.A."/>
            <person name="Lee S.R."/>
            <person name="Wilamowska K."/>
            <person name="Weinberg Z."/>
            <person name="Ruzzo W.L."/>
            <person name="Wloga D."/>
            <person name="Gaertig J."/>
            <person name="Frankel J."/>
            <person name="Tsao C.-C."/>
            <person name="Gorovsky M.A."/>
            <person name="Keeling P.J."/>
            <person name="Waller R.F."/>
            <person name="Patron N.J."/>
            <person name="Cherry J.M."/>
            <person name="Stover N.A."/>
            <person name="Krieger C.J."/>
            <person name="del Toro C."/>
            <person name="Ryder H.F."/>
            <person name="Williamson S.C."/>
            <person name="Barbeau R.A."/>
            <person name="Hamilton E.P."/>
            <person name="Orias E."/>
        </authorList>
    </citation>
    <scope>NUCLEOTIDE SEQUENCE [LARGE SCALE GENOMIC DNA]</scope>
    <source>
        <strain evidence="3">SB210</strain>
    </source>
</reference>
<dbReference type="GO" id="GO:1901987">
    <property type="term" value="P:regulation of cell cycle phase transition"/>
    <property type="evidence" value="ECO:0007669"/>
    <property type="project" value="TreeGrafter"/>
</dbReference>
<proteinExistence type="predicted"/>
<dbReference type="PANTHER" id="PTHR15375">
    <property type="entry name" value="ACTIVATOR OF S-PHASE KINASE-RELATED"/>
    <property type="match status" value="1"/>
</dbReference>
<dbReference type="PANTHER" id="PTHR15375:SF26">
    <property type="entry name" value="PROTEIN CHIFFON"/>
    <property type="match status" value="1"/>
</dbReference>
<name>I7MCL7_TETTS</name>
<organism evidence="2 3">
    <name type="scientific">Tetrahymena thermophila (strain SB210)</name>
    <dbReference type="NCBI Taxonomy" id="312017"/>
    <lineage>
        <taxon>Eukaryota</taxon>
        <taxon>Sar</taxon>
        <taxon>Alveolata</taxon>
        <taxon>Ciliophora</taxon>
        <taxon>Intramacronucleata</taxon>
        <taxon>Oligohymenophorea</taxon>
        <taxon>Hymenostomatida</taxon>
        <taxon>Tetrahymenina</taxon>
        <taxon>Tetrahymenidae</taxon>
        <taxon>Tetrahymena</taxon>
    </lineage>
</organism>
<dbReference type="InParanoid" id="I7MCL7"/>
<keyword evidence="3" id="KW-1185">Reference proteome</keyword>
<dbReference type="Proteomes" id="UP000009168">
    <property type="component" value="Unassembled WGS sequence"/>
</dbReference>
<dbReference type="EMBL" id="GG662432">
    <property type="protein sequence ID" value="EAR84182.2"/>
    <property type="molecule type" value="Genomic_DNA"/>
</dbReference>
<sequence>MFSQFQKKVQNLEDGILEYVAKRQAQNLIKTEEKSEKQEKGYFDKLKDKIFKDEQNEQQSENKNNIMNKLKDRFGINDKDNNDDNKQKDNKKISDQIKTIQAEYSVKAKKYANDLGDQFNKLFNKKKTTPNKNEIQIQEQEEQKHPDQQDKNLIANNGWILDENLMKNNQNQNNMNSRSQNALQNQQNKNNRIFHNKYDDQEQESQDEISPYGSFNEQNDYNEQQDFTNQNKFLNNHQHNQNMNANRFQKEETEYQFQKRQITENQIPQRGFQNNQNNISAGFDRNYNENQGNQIQQQKFTKRRIFDDISQDNDSSFQQQQNRMNNQFEYKLQNQQVNQNNFENQFNNTKDKNNIFFQNNEQNYNKFSKDRFENSQDQINSYPHNDYEVRQFGMEQNQMQNQYNNHQLFNKEDYQFQQQPQRRRIFNNIDDSDLNMQNNSLNYNNNLNYQNNYYGQQNQQKSILEQSIVSSSAQKENLNELADVYFTSEYDYEKVLEYEINLHFGRTYPGMSAYEKKNMVLDNIENAVFRIEKLQNYDELVKEQIGENAMQNQHTLYMGTEMIKVVATVTDDTLGKVQKAKIKLQNYKILYAQRLKEINKLVKKKKRVEFVINFLQKFQLKYSSFIYSAKISVSINNIQQFEDLLVLLDSCNQQYLQSQQSQSLKVLKCLSNGQIYISDKLNKIYSILQQILTNELFCSYEHSPILRINSQPFNLEKYKYILKSYFILEKQFQIAIPLSKMMVQYVKKALDISVLRSFQNAQSYIEKRSNLHASQRFDDNFQKNQNIVNLNQLQYMTGEQYAESMKRIFHHITLLLFNLEQCQRFHSQFQSNHNTGTNTTRETDFIVYLKQLDQAIQGMKKEVSEAVLSKVQILILNMNLETYSNAVIDKIVVMISQMMLIVKEYDNDANLSDTIQVFKKILMQKLKSHADLQIKQLRKAILKDNWSRNKLPESYLNNLYFSLLRIQSKNEREGSIMHDQSKRIFNPTISVKAFTSQNRILLNYSFDPIFAEINNNFKPFKQISMKDPDDPIDDLDQTQFNTLQSSQNALFQRKAKPTINQYDIFQQDNISNPGMKMYESVKPEEQDEVGYCCQSAILLIECVHSYLQLMKYLTPIGYEIFLEVQKIIEFYFYSIFGLFIDNQRFEELTNTSIDVHSMSNSIQNIEKQINQLAPIHENLLKYLPYKELRAMIVRSIDYFECDNEQINTSSSQYNNNDKISQKYSQQVQQNQVNYADCNRDMNIFTLSCANNNYQINNINENNQMQGSIHKKTNNSQMYSSVATESSNLRRQKLMIQFDFQQRLSSVQSIYALNKYLQLVKGQIISHLSLIDSTSSVQNFVEKIINQEIQNYLKQMKNFIIRDYCRQQIEKENIFQDFGQVNWKPGDYTIDTQKPLYIDNSLYFFKEFKQKLEKDNISYNQRSANNQNNNYYLSPTVQLDIYRNILEQWTQEFLKNASSIKKYSEKGRSKLLNHYLIFLKEINQILPVGHLKIQNDVLERYIKIWNTTSAQELLEFILQQKTQIPLTYLNSIISSNDKLTFMLHNQKQYEPLNTAIYKSFLQFILENY</sequence>
<dbReference type="GO" id="GO:0010571">
    <property type="term" value="P:positive regulation of nuclear cell cycle DNA replication"/>
    <property type="evidence" value="ECO:0007669"/>
    <property type="project" value="TreeGrafter"/>
</dbReference>